<evidence type="ECO:0000256" key="1">
    <source>
        <dbReference type="SAM" id="MobiDB-lite"/>
    </source>
</evidence>
<proteinExistence type="predicted"/>
<reference evidence="2 3" key="1">
    <citation type="journal article" date="2018" name="IMA Fungus">
        <title>IMA Genome-F 9: Draft genome sequence of Annulohypoxylon stygium, Aspergillus mulundensis, Berkeleyomyces basicola (syn. Thielaviopsis basicola), Ceratocystis smalleyi, two Cercospora beticola strains, Coleophoma cylindrospora, Fusarium fracticaudum, Phialophora cf. hyalina, and Morchella septimelata.</title>
        <authorList>
            <person name="Wingfield B.D."/>
            <person name="Bills G.F."/>
            <person name="Dong Y."/>
            <person name="Huang W."/>
            <person name="Nel W.J."/>
            <person name="Swalarsk-Parry B.S."/>
            <person name="Vaghefi N."/>
            <person name="Wilken P.M."/>
            <person name="An Z."/>
            <person name="de Beer Z.W."/>
            <person name="De Vos L."/>
            <person name="Chen L."/>
            <person name="Duong T.A."/>
            <person name="Gao Y."/>
            <person name="Hammerbacher A."/>
            <person name="Kikkert J.R."/>
            <person name="Li Y."/>
            <person name="Li H."/>
            <person name="Li K."/>
            <person name="Li Q."/>
            <person name="Liu X."/>
            <person name="Ma X."/>
            <person name="Naidoo K."/>
            <person name="Pethybridge S.J."/>
            <person name="Sun J."/>
            <person name="Steenkamp E.T."/>
            <person name="van der Nest M.A."/>
            <person name="van Wyk S."/>
            <person name="Wingfield M.J."/>
            <person name="Xiong C."/>
            <person name="Yue Q."/>
            <person name="Zhang X."/>
        </authorList>
    </citation>
    <scope>NUCLEOTIDE SEQUENCE [LARGE SCALE GENOMIC DNA]</scope>
    <source>
        <strain evidence="2 3">BP5796</strain>
    </source>
</reference>
<gene>
    <name evidence="2" type="ORF">BP5796_12578</name>
</gene>
<keyword evidence="3" id="KW-1185">Reference proteome</keyword>
<dbReference type="Proteomes" id="UP000256328">
    <property type="component" value="Unassembled WGS sequence"/>
</dbReference>
<dbReference type="EMBL" id="PDLN01000022">
    <property type="protein sequence ID" value="RDW57777.1"/>
    <property type="molecule type" value="Genomic_DNA"/>
</dbReference>
<name>A0A3D8Q7W0_9HELO</name>
<dbReference type="AlphaFoldDB" id="A0A3D8Q7W0"/>
<organism evidence="2 3">
    <name type="scientific">Coleophoma crateriformis</name>
    <dbReference type="NCBI Taxonomy" id="565419"/>
    <lineage>
        <taxon>Eukaryota</taxon>
        <taxon>Fungi</taxon>
        <taxon>Dikarya</taxon>
        <taxon>Ascomycota</taxon>
        <taxon>Pezizomycotina</taxon>
        <taxon>Leotiomycetes</taxon>
        <taxon>Helotiales</taxon>
        <taxon>Dermateaceae</taxon>
        <taxon>Coleophoma</taxon>
    </lineage>
</organism>
<accession>A0A3D8Q7W0</accession>
<feature type="region of interest" description="Disordered" evidence="1">
    <location>
        <begin position="1"/>
        <end position="22"/>
    </location>
</feature>
<dbReference type="OrthoDB" id="10424418at2759"/>
<feature type="compositionally biased region" description="Polar residues" evidence="1">
    <location>
        <begin position="1"/>
        <end position="13"/>
    </location>
</feature>
<evidence type="ECO:0000313" key="3">
    <source>
        <dbReference type="Proteomes" id="UP000256328"/>
    </source>
</evidence>
<feature type="compositionally biased region" description="Basic and acidic residues" evidence="1">
    <location>
        <begin position="137"/>
        <end position="163"/>
    </location>
</feature>
<sequence length="179" mass="19456">METTPTPVRSPPTQLADHTRANNVPKELPKLHIDIVALPSTPLVLKDQSTSSRPTCLRDIIEYKNYKDRFCIANSSDVILAPVASAAAVGDECKHIESGGTVPCLGRHGILQDPSAPPAYDSAAENRYSDTANRSDTCQRLDGYHKGEASRTTDSKPERKLGEGETEEDILTQPYSPVV</sequence>
<feature type="region of interest" description="Disordered" evidence="1">
    <location>
        <begin position="109"/>
        <end position="179"/>
    </location>
</feature>
<protein>
    <submittedName>
        <fullName evidence="2">Uncharacterized protein</fullName>
    </submittedName>
</protein>
<comment type="caution">
    <text evidence="2">The sequence shown here is derived from an EMBL/GenBank/DDBJ whole genome shotgun (WGS) entry which is preliminary data.</text>
</comment>
<evidence type="ECO:0000313" key="2">
    <source>
        <dbReference type="EMBL" id="RDW57777.1"/>
    </source>
</evidence>